<protein>
    <submittedName>
        <fullName evidence="2">Uncharacterized protein</fullName>
    </submittedName>
</protein>
<proteinExistence type="predicted"/>
<reference evidence="2 3" key="1">
    <citation type="journal article" date="2021" name="Microorganisms">
        <title>Genome Evolution of Filamentous Cyanobacterium Nostoc Species: From Facultative Symbiosis to Free Living.</title>
        <authorList>
            <person name="Huo D."/>
            <person name="Li H."/>
            <person name="Cai F."/>
            <person name="Guo X."/>
            <person name="Qiao Z."/>
            <person name="Wang W."/>
            <person name="Yu G."/>
            <person name="Li R."/>
        </authorList>
    </citation>
    <scope>NUCLEOTIDE SEQUENCE [LARGE SCALE GENOMIC DNA]</scope>
    <source>
        <strain evidence="2 3">CHAB 5714</strain>
    </source>
</reference>
<evidence type="ECO:0000313" key="3">
    <source>
        <dbReference type="Proteomes" id="UP001199525"/>
    </source>
</evidence>
<gene>
    <name evidence="2" type="ORF">LC586_07485</name>
</gene>
<sequence length="277" mass="32423">MKLLANMFKGMLKRPNILIVFLIFISLVAYIGYEIGRTNRVTSSTILTYISIFLGLTTGGVNLLNYFIDWQIKTETEEEKERLKQQYDSNQLAEKHRMDFISLVSEEITFEKIDESLLRKKENPKQFKSRIRDNLERIKNSQQALNGLLSSRKKNGINVNLLDTITFTALKRIGIPIETSADEKFIHLYAYLKAWLICGIRHDTTNLPIEWIDENALNQQEQIRALEYIKDKLINHEKVIEEIPKEESRKIIREYLEELINKIKAHQQNQAINSPNK</sequence>
<dbReference type="RefSeq" id="WP_229483952.1">
    <property type="nucleotide sequence ID" value="NZ_JAIVFQ010000007.1"/>
</dbReference>
<name>A0ABS8I510_9NOSO</name>
<keyword evidence="1" id="KW-1133">Transmembrane helix</keyword>
<keyword evidence="1" id="KW-0472">Membrane</keyword>
<evidence type="ECO:0000313" key="2">
    <source>
        <dbReference type="EMBL" id="MCC5599061.1"/>
    </source>
</evidence>
<accession>A0ABS8I510</accession>
<keyword evidence="3" id="KW-1185">Reference proteome</keyword>
<comment type="caution">
    <text evidence="2">The sequence shown here is derived from an EMBL/GenBank/DDBJ whole genome shotgun (WGS) entry which is preliminary data.</text>
</comment>
<dbReference type="EMBL" id="JAIVFQ010000007">
    <property type="protein sequence ID" value="MCC5599061.1"/>
    <property type="molecule type" value="Genomic_DNA"/>
</dbReference>
<evidence type="ECO:0000256" key="1">
    <source>
        <dbReference type="SAM" id="Phobius"/>
    </source>
</evidence>
<keyword evidence="1" id="KW-0812">Transmembrane</keyword>
<dbReference type="Proteomes" id="UP001199525">
    <property type="component" value="Unassembled WGS sequence"/>
</dbReference>
<feature type="transmembrane region" description="Helical" evidence="1">
    <location>
        <begin position="46"/>
        <end position="68"/>
    </location>
</feature>
<organism evidence="2 3">
    <name type="scientific">Nostoc favosum CHAB5714</name>
    <dbReference type="NCBI Taxonomy" id="2780399"/>
    <lineage>
        <taxon>Bacteria</taxon>
        <taxon>Bacillati</taxon>
        <taxon>Cyanobacteriota</taxon>
        <taxon>Cyanophyceae</taxon>
        <taxon>Nostocales</taxon>
        <taxon>Nostocaceae</taxon>
        <taxon>Nostoc</taxon>
        <taxon>Nostoc favosum</taxon>
    </lineage>
</organism>